<dbReference type="InterPro" id="IPR012341">
    <property type="entry name" value="6hp_glycosidase-like_sf"/>
</dbReference>
<name>A0A9D9H8X8_9BACT</name>
<evidence type="ECO:0000313" key="2">
    <source>
        <dbReference type="Proteomes" id="UP000823619"/>
    </source>
</evidence>
<gene>
    <name evidence="1" type="ORF">IAC23_07235</name>
</gene>
<comment type="caution">
    <text evidence="1">The sequence shown here is derived from an EMBL/GenBank/DDBJ whole genome shotgun (WGS) entry which is preliminary data.</text>
</comment>
<dbReference type="SUPFAM" id="SSF48208">
    <property type="entry name" value="Six-hairpin glycosidases"/>
    <property type="match status" value="1"/>
</dbReference>
<reference evidence="1" key="1">
    <citation type="submission" date="2020-10" db="EMBL/GenBank/DDBJ databases">
        <authorList>
            <person name="Gilroy R."/>
        </authorList>
    </citation>
    <scope>NUCLEOTIDE SEQUENCE</scope>
    <source>
        <strain evidence="1">D5-748</strain>
    </source>
</reference>
<proteinExistence type="predicted"/>
<sequence>MSMKGNYMTVVSLMAAVVSLVPSCDHGPAMSPELAGKINADERIDTVCARAERLVSGGLNAGDGYAEVWIRDLNTFVSVACEVSDREKLKDALANFFRFQGDDGNIDDGYVPSRPDMTGYEYKFTDAAPGLAAHKNTVETDQETSLVQAVYKYVKSTGDTAFLSETICGRTVMDRMGDALRFLLEKRWVPEYGLLWGATTVDWGDVQPEHPWGVELDENSHLCIDIYDQAMFLIAIDNYVEMSEDASEKDFWTAKSDEIRASVRKWLWDEEKCKYRPHIYLKDSPFPSGFDEDAIHYHGGSAVAVLAGLNTPEEVLAIYEQQEKNRLAANAESIGLTVYPPYPEGTFQNKGLVPYSYQNGGDWTWFGARMVSALIKYGYYEEAYNSLVPMLQRVIDHNGFYEWWTPAGEPKGSGMFRGEAGVLWTACHELRSAAGSSEQACPQTVS</sequence>
<dbReference type="GO" id="GO:0005975">
    <property type="term" value="P:carbohydrate metabolic process"/>
    <property type="evidence" value="ECO:0007669"/>
    <property type="project" value="InterPro"/>
</dbReference>
<accession>A0A9D9H8X8</accession>
<dbReference type="Proteomes" id="UP000823619">
    <property type="component" value="Unassembled WGS sequence"/>
</dbReference>
<reference evidence="1" key="2">
    <citation type="journal article" date="2021" name="PeerJ">
        <title>Extensive microbial diversity within the chicken gut microbiome revealed by metagenomics and culture.</title>
        <authorList>
            <person name="Gilroy R."/>
            <person name="Ravi A."/>
            <person name="Getino M."/>
            <person name="Pursley I."/>
            <person name="Horton D.L."/>
            <person name="Alikhan N.F."/>
            <person name="Baker D."/>
            <person name="Gharbi K."/>
            <person name="Hall N."/>
            <person name="Watson M."/>
            <person name="Adriaenssens E.M."/>
            <person name="Foster-Nyarko E."/>
            <person name="Jarju S."/>
            <person name="Secka A."/>
            <person name="Antonio M."/>
            <person name="Oren A."/>
            <person name="Chaudhuri R.R."/>
            <person name="La Ragione R."/>
            <person name="Hildebrand F."/>
            <person name="Pallen M.J."/>
        </authorList>
    </citation>
    <scope>NUCLEOTIDE SEQUENCE</scope>
    <source>
        <strain evidence="1">D5-748</strain>
    </source>
</reference>
<protein>
    <recommendedName>
        <fullName evidence="3">Glycosyl hydrolase 36 catalytic domain-containing protein</fullName>
    </recommendedName>
</protein>
<dbReference type="AlphaFoldDB" id="A0A9D9H8X8"/>
<organism evidence="1 2">
    <name type="scientific">Candidatus Cryptobacteroides merdavium</name>
    <dbReference type="NCBI Taxonomy" id="2840769"/>
    <lineage>
        <taxon>Bacteria</taxon>
        <taxon>Pseudomonadati</taxon>
        <taxon>Bacteroidota</taxon>
        <taxon>Bacteroidia</taxon>
        <taxon>Bacteroidales</taxon>
        <taxon>Candidatus Cryptobacteroides</taxon>
    </lineage>
</organism>
<dbReference type="EMBL" id="JADIMO010000095">
    <property type="protein sequence ID" value="MBO8445470.1"/>
    <property type="molecule type" value="Genomic_DNA"/>
</dbReference>
<evidence type="ECO:0008006" key="3">
    <source>
        <dbReference type="Google" id="ProtNLM"/>
    </source>
</evidence>
<dbReference type="Gene3D" id="1.50.10.10">
    <property type="match status" value="1"/>
</dbReference>
<evidence type="ECO:0000313" key="1">
    <source>
        <dbReference type="EMBL" id="MBO8445470.1"/>
    </source>
</evidence>
<dbReference type="InterPro" id="IPR008928">
    <property type="entry name" value="6-hairpin_glycosidase_sf"/>
</dbReference>